<evidence type="ECO:0000313" key="3">
    <source>
        <dbReference type="Proteomes" id="UP000253436"/>
    </source>
</evidence>
<keyword evidence="1" id="KW-0812">Transmembrane</keyword>
<proteinExistence type="predicted"/>
<dbReference type="Proteomes" id="UP000253436">
    <property type="component" value="Unassembled WGS sequence"/>
</dbReference>
<feature type="transmembrane region" description="Helical" evidence="1">
    <location>
        <begin position="165"/>
        <end position="187"/>
    </location>
</feature>
<feature type="transmembrane region" description="Helical" evidence="1">
    <location>
        <begin position="77"/>
        <end position="98"/>
    </location>
</feature>
<feature type="transmembrane region" description="Helical" evidence="1">
    <location>
        <begin position="126"/>
        <end position="145"/>
    </location>
</feature>
<keyword evidence="1" id="KW-0472">Membrane</keyword>
<protein>
    <submittedName>
        <fullName evidence="2">Uncharacterized protein</fullName>
    </submittedName>
</protein>
<organism evidence="2 3">
    <name type="scientific">Winogradskyella arenosi</name>
    <dbReference type="NCBI Taxonomy" id="533325"/>
    <lineage>
        <taxon>Bacteria</taxon>
        <taxon>Pseudomonadati</taxon>
        <taxon>Bacteroidota</taxon>
        <taxon>Flavobacteriia</taxon>
        <taxon>Flavobacteriales</taxon>
        <taxon>Flavobacteriaceae</taxon>
        <taxon>Winogradskyella</taxon>
    </lineage>
</organism>
<dbReference type="AlphaFoldDB" id="A0A368ZL59"/>
<dbReference type="OrthoDB" id="709028at2"/>
<keyword evidence="3" id="KW-1185">Reference proteome</keyword>
<feature type="transmembrane region" description="Helical" evidence="1">
    <location>
        <begin position="41"/>
        <end position="62"/>
    </location>
</feature>
<evidence type="ECO:0000256" key="1">
    <source>
        <dbReference type="SAM" id="Phobius"/>
    </source>
</evidence>
<comment type="caution">
    <text evidence="2">The sequence shown here is derived from an EMBL/GenBank/DDBJ whole genome shotgun (WGS) entry which is preliminary data.</text>
</comment>
<sequence length="210" mass="24474">MDELELLKKDWKKSNDTYKTFSDHDIYEMSHKKSSNIVKTLFYISMAELVFWILINFLPLVLSDQMKAQLEEMSHSWVYIGLNILSYAVIILFVYLLWSAHKAISVTDNAKKLMESILKTRKIIKYYVLYNLLIAFISIPVSLAFSISNHPELYEKLSAASTSQIAVILLITLGITGLFLGFIWLFYKLIYGILIKRLNRNYNELKKLEV</sequence>
<evidence type="ECO:0000313" key="2">
    <source>
        <dbReference type="EMBL" id="RCW92355.1"/>
    </source>
</evidence>
<dbReference type="EMBL" id="QPJO01000002">
    <property type="protein sequence ID" value="RCW92355.1"/>
    <property type="molecule type" value="Genomic_DNA"/>
</dbReference>
<dbReference type="RefSeq" id="WP_114309027.1">
    <property type="nucleotide sequence ID" value="NZ_QPJO01000002.1"/>
</dbReference>
<keyword evidence="1" id="KW-1133">Transmembrane helix</keyword>
<reference evidence="2 3" key="1">
    <citation type="submission" date="2018-07" db="EMBL/GenBank/DDBJ databases">
        <title>Genomic Encyclopedia of Type Strains, Phase III (KMG-III): the genomes of soil and plant-associated and newly described type strains.</title>
        <authorList>
            <person name="Whitman W."/>
        </authorList>
    </citation>
    <scope>NUCLEOTIDE SEQUENCE [LARGE SCALE GENOMIC DNA]</scope>
    <source>
        <strain evidence="2 3">CECT 7958</strain>
    </source>
</reference>
<accession>A0A368ZL59</accession>
<gene>
    <name evidence="2" type="ORF">DFQ08_102379</name>
</gene>
<name>A0A368ZL59_9FLAO</name>